<dbReference type="Proteomes" id="UP000717364">
    <property type="component" value="Unassembled WGS sequence"/>
</dbReference>
<feature type="transmembrane region" description="Helical" evidence="6">
    <location>
        <begin position="35"/>
        <end position="54"/>
    </location>
</feature>
<dbReference type="InterPro" id="IPR050833">
    <property type="entry name" value="Poly_Biosynth_Transport"/>
</dbReference>
<evidence type="ECO:0000256" key="2">
    <source>
        <dbReference type="ARBA" id="ARBA00022475"/>
    </source>
</evidence>
<feature type="transmembrane region" description="Helical" evidence="6">
    <location>
        <begin position="295"/>
        <end position="313"/>
    </location>
</feature>
<feature type="transmembrane region" description="Helical" evidence="6">
    <location>
        <begin position="145"/>
        <end position="167"/>
    </location>
</feature>
<dbReference type="PANTHER" id="PTHR30250:SF11">
    <property type="entry name" value="O-ANTIGEN TRANSPORTER-RELATED"/>
    <property type="match status" value="1"/>
</dbReference>
<comment type="caution">
    <text evidence="7">The sequence shown here is derived from an EMBL/GenBank/DDBJ whole genome shotgun (WGS) entry which is preliminary data.</text>
</comment>
<keyword evidence="4 6" id="KW-1133">Transmembrane helix</keyword>
<sequence>MRFVIKLIIVLGGGGYDRSGYSGGRLQQSSLFSKLVRGARAALMIQIVSAAALYGSQVLLARWMGTAEYGIYDYAIAIGLFWAFVAGFGLPTAVLRFISVYRVQEDWPHLKGMIWGSWQQTWVVGVTTALGGTAVLWGVHAGNDLGAYAMPMLVGLWAIPVVALLRLQQEIIRAFQKMVLSYAPSLIAQPVLLVMMVMIWQRWQELTSVIVISLSLLSSILVLLLQWLFFQYNLDIKIRNAQPAYEMARWWRIALPLMLLSGSRMFLSQTDTLMIGIFLNAKQVGLYSAALKTSAWVNFILVSVNAITAPLIASLYAQGDRHSLQQLVSTIARWMFYPALAVAVGLIVFAEPVLQLFGSEFVAAKGALVILSLGQLVNVGAGSVGYLMIMTGHQNQSVIVMVVSAIVNVILNLIGIHMFGIVGAAMATAFAMAMWNIWLYSLVVRNLGVRPSILDALRW</sequence>
<accession>A0A947GKZ6</accession>
<name>A0A947GKZ6_9CYAN</name>
<protein>
    <submittedName>
        <fullName evidence="7">Flippase</fullName>
    </submittedName>
</protein>
<feature type="transmembrane region" description="Helical" evidence="6">
    <location>
        <begin position="366"/>
        <end position="389"/>
    </location>
</feature>
<comment type="subcellular location">
    <subcellularLocation>
        <location evidence="1">Cell membrane</location>
        <topology evidence="1">Multi-pass membrane protein</topology>
    </subcellularLocation>
</comment>
<dbReference type="AlphaFoldDB" id="A0A947GKZ6"/>
<evidence type="ECO:0000313" key="8">
    <source>
        <dbReference type="Proteomes" id="UP000717364"/>
    </source>
</evidence>
<feature type="transmembrane region" description="Helical" evidence="6">
    <location>
        <begin position="122"/>
        <end position="139"/>
    </location>
</feature>
<keyword evidence="5 6" id="KW-0472">Membrane</keyword>
<dbReference type="Pfam" id="PF01943">
    <property type="entry name" value="Polysacc_synt"/>
    <property type="match status" value="1"/>
</dbReference>
<keyword evidence="8" id="KW-1185">Reference proteome</keyword>
<gene>
    <name evidence="7" type="ORF">IXB50_04665</name>
</gene>
<feature type="transmembrane region" description="Helical" evidence="6">
    <location>
        <begin position="206"/>
        <end position="229"/>
    </location>
</feature>
<feature type="transmembrane region" description="Helical" evidence="6">
    <location>
        <begin position="398"/>
        <end position="419"/>
    </location>
</feature>
<dbReference type="PANTHER" id="PTHR30250">
    <property type="entry name" value="PST FAMILY PREDICTED COLANIC ACID TRANSPORTER"/>
    <property type="match status" value="1"/>
</dbReference>
<evidence type="ECO:0000256" key="6">
    <source>
        <dbReference type="SAM" id="Phobius"/>
    </source>
</evidence>
<feature type="transmembrane region" description="Helical" evidence="6">
    <location>
        <begin position="250"/>
        <end position="267"/>
    </location>
</feature>
<feature type="transmembrane region" description="Helical" evidence="6">
    <location>
        <begin position="425"/>
        <end position="444"/>
    </location>
</feature>
<feature type="transmembrane region" description="Helical" evidence="6">
    <location>
        <begin position="179"/>
        <end position="200"/>
    </location>
</feature>
<dbReference type="InterPro" id="IPR002797">
    <property type="entry name" value="Polysacc_synth"/>
</dbReference>
<reference evidence="7" key="2">
    <citation type="journal article" date="2021" name="Mar. Drugs">
        <title>Genome Reduction and Secondary Metabolism of the Marine Sponge-Associated Cyanobacterium Leptothoe.</title>
        <authorList>
            <person name="Konstantinou D."/>
            <person name="Popin R.V."/>
            <person name="Fewer D.P."/>
            <person name="Sivonen K."/>
            <person name="Gkelis S."/>
        </authorList>
    </citation>
    <scope>NUCLEOTIDE SEQUENCE</scope>
    <source>
        <strain evidence="7">TAU-MAC 1115</strain>
    </source>
</reference>
<dbReference type="GO" id="GO:0005886">
    <property type="term" value="C:plasma membrane"/>
    <property type="evidence" value="ECO:0007669"/>
    <property type="project" value="UniProtKB-SubCell"/>
</dbReference>
<keyword evidence="3 6" id="KW-0812">Transmembrane</keyword>
<dbReference type="CDD" id="cd13128">
    <property type="entry name" value="MATE_Wzx_like"/>
    <property type="match status" value="1"/>
</dbReference>
<dbReference type="EMBL" id="JADOES010000006">
    <property type="protein sequence ID" value="MBT9314711.1"/>
    <property type="molecule type" value="Genomic_DNA"/>
</dbReference>
<reference evidence="7" key="1">
    <citation type="submission" date="2020-11" db="EMBL/GenBank/DDBJ databases">
        <authorList>
            <person name="Konstantinou D."/>
            <person name="Gkelis S."/>
            <person name="Popin R."/>
            <person name="Fewer D."/>
            <person name="Sivonen K."/>
        </authorList>
    </citation>
    <scope>NUCLEOTIDE SEQUENCE</scope>
    <source>
        <strain evidence="7">TAU-MAC 1115</strain>
    </source>
</reference>
<evidence type="ECO:0000313" key="7">
    <source>
        <dbReference type="EMBL" id="MBT9314711.1"/>
    </source>
</evidence>
<evidence type="ECO:0000256" key="1">
    <source>
        <dbReference type="ARBA" id="ARBA00004651"/>
    </source>
</evidence>
<evidence type="ECO:0000256" key="4">
    <source>
        <dbReference type="ARBA" id="ARBA00022989"/>
    </source>
</evidence>
<evidence type="ECO:0000256" key="3">
    <source>
        <dbReference type="ARBA" id="ARBA00022692"/>
    </source>
</evidence>
<dbReference type="RefSeq" id="WP_215607785.1">
    <property type="nucleotide sequence ID" value="NZ_JADOES010000006.1"/>
</dbReference>
<keyword evidence="2" id="KW-1003">Cell membrane</keyword>
<feature type="transmembrane region" description="Helical" evidence="6">
    <location>
        <begin position="334"/>
        <end position="354"/>
    </location>
</feature>
<evidence type="ECO:0000256" key="5">
    <source>
        <dbReference type="ARBA" id="ARBA00023136"/>
    </source>
</evidence>
<proteinExistence type="predicted"/>
<organism evidence="7 8">
    <name type="scientific">Leptothoe spongobia TAU-MAC 1115</name>
    <dbReference type="NCBI Taxonomy" id="1967444"/>
    <lineage>
        <taxon>Bacteria</taxon>
        <taxon>Bacillati</taxon>
        <taxon>Cyanobacteriota</taxon>
        <taxon>Cyanophyceae</taxon>
        <taxon>Nodosilineales</taxon>
        <taxon>Cymatolegaceae</taxon>
        <taxon>Leptothoe</taxon>
        <taxon>Leptothoe spongobia</taxon>
    </lineage>
</organism>
<feature type="transmembrane region" description="Helical" evidence="6">
    <location>
        <begin position="74"/>
        <end position="101"/>
    </location>
</feature>